<dbReference type="EMBL" id="CM017872">
    <property type="protein sequence ID" value="KAG1327375.1"/>
    <property type="molecule type" value="Genomic_DNA"/>
</dbReference>
<feature type="region of interest" description="Disordered" evidence="1">
    <location>
        <begin position="1"/>
        <end position="21"/>
    </location>
</feature>
<feature type="compositionally biased region" description="Basic and acidic residues" evidence="1">
    <location>
        <begin position="7"/>
        <end position="17"/>
    </location>
</feature>
<sequence length="76" mass="7969">MGSGLIGKEDQESHDGIKTSSSFHPCPSMDYAQFSIQGAVGVYSIYLGIDCSGTSIDGIYSTNSIYSTDGIYSIGS</sequence>
<protein>
    <submittedName>
        <fullName evidence="2">Uncharacterized protein</fullName>
    </submittedName>
</protein>
<gene>
    <name evidence="2" type="ORF">COCNU_01G013090</name>
</gene>
<evidence type="ECO:0000313" key="3">
    <source>
        <dbReference type="Proteomes" id="UP000797356"/>
    </source>
</evidence>
<evidence type="ECO:0000256" key="1">
    <source>
        <dbReference type="SAM" id="MobiDB-lite"/>
    </source>
</evidence>
<accession>A0A8K0HVM6</accession>
<reference evidence="2" key="2">
    <citation type="submission" date="2019-07" db="EMBL/GenBank/DDBJ databases">
        <authorList>
            <person name="Yang Y."/>
            <person name="Bocs S."/>
            <person name="Baudouin L."/>
        </authorList>
    </citation>
    <scope>NUCLEOTIDE SEQUENCE</scope>
    <source>
        <tissue evidence="2">Spear leaf of Hainan Tall coconut</tissue>
    </source>
</reference>
<comment type="caution">
    <text evidence="2">The sequence shown here is derived from an EMBL/GenBank/DDBJ whole genome shotgun (WGS) entry which is preliminary data.</text>
</comment>
<keyword evidence="3" id="KW-1185">Reference proteome</keyword>
<name>A0A8K0HVM6_COCNU</name>
<evidence type="ECO:0000313" key="2">
    <source>
        <dbReference type="EMBL" id="KAG1327375.1"/>
    </source>
</evidence>
<dbReference type="Proteomes" id="UP000797356">
    <property type="component" value="Chromosome 1"/>
</dbReference>
<reference evidence="2" key="1">
    <citation type="journal article" date="2017" name="Gigascience">
        <title>The genome draft of coconut (Cocos nucifera).</title>
        <authorList>
            <person name="Xiao Y."/>
            <person name="Xu P."/>
            <person name="Fan H."/>
            <person name="Baudouin L."/>
            <person name="Xia W."/>
            <person name="Bocs S."/>
            <person name="Xu J."/>
            <person name="Li Q."/>
            <person name="Guo A."/>
            <person name="Zhou L."/>
            <person name="Li J."/>
            <person name="Wu Y."/>
            <person name="Ma Z."/>
            <person name="Armero A."/>
            <person name="Issali A.E."/>
            <person name="Liu N."/>
            <person name="Peng M."/>
            <person name="Yang Y."/>
        </authorList>
    </citation>
    <scope>NUCLEOTIDE SEQUENCE</scope>
    <source>
        <tissue evidence="2">Spear leaf of Hainan Tall coconut</tissue>
    </source>
</reference>
<organism evidence="2 3">
    <name type="scientific">Cocos nucifera</name>
    <name type="common">Coconut palm</name>
    <dbReference type="NCBI Taxonomy" id="13894"/>
    <lineage>
        <taxon>Eukaryota</taxon>
        <taxon>Viridiplantae</taxon>
        <taxon>Streptophyta</taxon>
        <taxon>Embryophyta</taxon>
        <taxon>Tracheophyta</taxon>
        <taxon>Spermatophyta</taxon>
        <taxon>Magnoliopsida</taxon>
        <taxon>Liliopsida</taxon>
        <taxon>Arecaceae</taxon>
        <taxon>Arecoideae</taxon>
        <taxon>Cocoseae</taxon>
        <taxon>Attaleinae</taxon>
        <taxon>Cocos</taxon>
    </lineage>
</organism>
<dbReference type="AlphaFoldDB" id="A0A8K0HVM6"/>
<proteinExistence type="predicted"/>